<comment type="similarity">
    <text evidence="1">Belongs to the DENND6 family.</text>
</comment>
<dbReference type="InterPro" id="IPR024224">
    <property type="entry name" value="DENND6"/>
</dbReference>
<evidence type="ECO:0000259" key="2">
    <source>
        <dbReference type="PROSITE" id="PS50211"/>
    </source>
</evidence>
<organism evidence="3 4">
    <name type="scientific">Artemia franciscana</name>
    <name type="common">Brine shrimp</name>
    <name type="synonym">Artemia sanfranciscana</name>
    <dbReference type="NCBI Taxonomy" id="6661"/>
    <lineage>
        <taxon>Eukaryota</taxon>
        <taxon>Metazoa</taxon>
        <taxon>Ecdysozoa</taxon>
        <taxon>Arthropoda</taxon>
        <taxon>Crustacea</taxon>
        <taxon>Branchiopoda</taxon>
        <taxon>Anostraca</taxon>
        <taxon>Artemiidae</taxon>
        <taxon>Artemia</taxon>
    </lineage>
</organism>
<dbReference type="PROSITE" id="PS50211">
    <property type="entry name" value="DENN"/>
    <property type="match status" value="1"/>
</dbReference>
<sequence length="508" mass="58049">MTDAGLDSDDVDSFYEWEEADMSMTETSFKRMTLETSPDKNVLNHVKDFEKSERYSIDFDCNRSPWDRLSDWIQCICVVTFDLELGQAVEKSKMKRFLLYTIQILHVTFFLLDKAVYPEGVELSEQEKINYCYLAFPDSNSGCMGDTQFFFRVRHKPPIPDEKSPLSSNKLTRRSPLYYLSKLHTYYNQNCLPTLSIDPMFMWGFVYFRQVKDKSLKRGYFQKSVVVTTKLPFPDFFSKLCGVIAPYYFDDRNPDLHAICREIDGWPAPLPGQTISLGILGTSTPNSDMSPPSSILSLSMCRTMIARVDPSLFQPLCSLLPYIHLLWELMLTGEPVVVMASSPDACSRLVVALVSLISPLTYCSDYRPFFTIHDTEFKEYTSKTQSPPSITLGVTNPFFSKALRDVSDPTSRLKKVLNLKQLESKPGVCTHYKPYLKRDKAFIKKLLKAVPVLRPFSKEAFLTSLEDHGPQLTSVDIQDLQLRFLTRMDHLNGITAAASSRITLSFRA</sequence>
<dbReference type="Proteomes" id="UP001187531">
    <property type="component" value="Unassembled WGS sequence"/>
</dbReference>
<dbReference type="EMBL" id="JAVRJZ010000016">
    <property type="protein sequence ID" value="KAK2710691.1"/>
    <property type="molecule type" value="Genomic_DNA"/>
</dbReference>
<dbReference type="InterPro" id="IPR037516">
    <property type="entry name" value="Tripartite_DENN"/>
</dbReference>
<keyword evidence="4" id="KW-1185">Reference proteome</keyword>
<proteinExistence type="inferred from homology"/>
<dbReference type="GO" id="GO:0005085">
    <property type="term" value="F:guanyl-nucleotide exchange factor activity"/>
    <property type="evidence" value="ECO:0007669"/>
    <property type="project" value="InterPro"/>
</dbReference>
<evidence type="ECO:0000313" key="3">
    <source>
        <dbReference type="EMBL" id="KAK2710691.1"/>
    </source>
</evidence>
<evidence type="ECO:0000313" key="4">
    <source>
        <dbReference type="Proteomes" id="UP001187531"/>
    </source>
</evidence>
<dbReference type="GO" id="GO:0055037">
    <property type="term" value="C:recycling endosome"/>
    <property type="evidence" value="ECO:0007669"/>
    <property type="project" value="TreeGrafter"/>
</dbReference>
<feature type="domain" description="UDENN" evidence="2">
    <location>
        <begin position="74"/>
        <end position="508"/>
    </location>
</feature>
<accession>A0AA88HN18</accession>
<protein>
    <recommendedName>
        <fullName evidence="2">UDENN domain-containing protein</fullName>
    </recommendedName>
</protein>
<reference evidence="3" key="1">
    <citation type="submission" date="2023-07" db="EMBL/GenBank/DDBJ databases">
        <title>Chromosome-level genome assembly of Artemia franciscana.</title>
        <authorList>
            <person name="Jo E."/>
        </authorList>
    </citation>
    <scope>NUCLEOTIDE SEQUENCE</scope>
    <source>
        <tissue evidence="3">Whole body</tissue>
    </source>
</reference>
<dbReference type="AlphaFoldDB" id="A0AA88HN18"/>
<gene>
    <name evidence="3" type="ORF">QYM36_012013</name>
</gene>
<evidence type="ECO:0000256" key="1">
    <source>
        <dbReference type="ARBA" id="ARBA00007159"/>
    </source>
</evidence>
<name>A0AA88HN18_ARTSF</name>
<dbReference type="PANTHER" id="PTHR13677:SF0">
    <property type="entry name" value="LD41638P"/>
    <property type="match status" value="1"/>
</dbReference>
<dbReference type="PANTHER" id="PTHR13677">
    <property type="entry name" value="LD41638P"/>
    <property type="match status" value="1"/>
</dbReference>
<comment type="caution">
    <text evidence="3">The sequence shown here is derived from an EMBL/GenBank/DDBJ whole genome shotgun (WGS) entry which is preliminary data.</text>
</comment>